<organism evidence="2 3">
    <name type="scientific">Weissella confusa</name>
    <name type="common">Lactobacillus confusus</name>
    <dbReference type="NCBI Taxonomy" id="1583"/>
    <lineage>
        <taxon>Bacteria</taxon>
        <taxon>Bacillati</taxon>
        <taxon>Bacillota</taxon>
        <taxon>Bacilli</taxon>
        <taxon>Lactobacillales</taxon>
        <taxon>Lactobacillaceae</taxon>
        <taxon>Weissella</taxon>
    </lineage>
</organism>
<dbReference type="NCBIfam" id="TIGR01633">
    <property type="entry name" value="phi3626_gp14_N"/>
    <property type="match status" value="1"/>
</dbReference>
<evidence type="ECO:0000259" key="1">
    <source>
        <dbReference type="Pfam" id="PF05709"/>
    </source>
</evidence>
<feature type="domain" description="Siphovirus-type tail component RIFT-related" evidence="1">
    <location>
        <begin position="34"/>
        <end position="128"/>
    </location>
</feature>
<dbReference type="Pfam" id="PF05709">
    <property type="entry name" value="Sipho_tail"/>
    <property type="match status" value="1"/>
</dbReference>
<sequence length="242" mass="26064">MALVGIGKFTFNGHSTTEYSMRMLASYDYNVPNRDIEVVEVPGRDGEITIDNGRYKAVDWEVEFGVYSSDGDVDSLLNSISNWLAKSYKPQNVTFDNDPAYIYKAAVQDAVAFNRVNSRKATGKVKFRMHPYKYKVSGQTAVSVANGAVVNNNGSIVAKPLLRITGTGNGVVKLGMSSLTLKNVTGGVIVDSESETITTLDGAPAYAQMASYPFPTLAVGNNTITVPTGFTLQITPRTGVLV</sequence>
<reference evidence="2" key="1">
    <citation type="submission" date="2020-01" db="EMBL/GenBank/DDBJ databases">
        <title>First Reported Case and Whole Genome of Weissella confusa in an Equid.</title>
        <authorList>
            <person name="Little S.V."/>
            <person name="Lawhon S.D."/>
        </authorList>
    </citation>
    <scope>NUCLEOTIDE SEQUENCE</scope>
    <source>
        <strain evidence="2">718955</strain>
    </source>
</reference>
<dbReference type="AlphaFoldDB" id="A0AAJ3DBD9"/>
<dbReference type="RefSeq" id="WP_161691380.1">
    <property type="nucleotide sequence ID" value="NZ_JAAAMQ010000020.1"/>
</dbReference>
<dbReference type="Proteomes" id="UP000719917">
    <property type="component" value="Unassembled WGS sequence"/>
</dbReference>
<gene>
    <name evidence="2" type="ORF">GTU77_08305</name>
</gene>
<proteinExistence type="predicted"/>
<accession>A0AAJ3DBD9</accession>
<dbReference type="InterPro" id="IPR008841">
    <property type="entry name" value="Siphovirus-type_tail_N"/>
</dbReference>
<dbReference type="EMBL" id="JAAAMQ010000020">
    <property type="protein sequence ID" value="NBA12211.1"/>
    <property type="molecule type" value="Genomic_DNA"/>
</dbReference>
<evidence type="ECO:0000313" key="2">
    <source>
        <dbReference type="EMBL" id="NBA12211.1"/>
    </source>
</evidence>
<comment type="caution">
    <text evidence="2">The sequence shown here is derived from an EMBL/GenBank/DDBJ whole genome shotgun (WGS) entry which is preliminary data.</text>
</comment>
<dbReference type="Gene3D" id="2.40.30.200">
    <property type="match status" value="1"/>
</dbReference>
<dbReference type="InterPro" id="IPR006520">
    <property type="entry name" value="Dit_BPSPP_N"/>
</dbReference>
<evidence type="ECO:0000313" key="3">
    <source>
        <dbReference type="Proteomes" id="UP000719917"/>
    </source>
</evidence>
<name>A0AAJ3DBD9_WEICO</name>
<protein>
    <recommendedName>
        <fullName evidence="1">Siphovirus-type tail component RIFT-related domain-containing protein</fullName>
    </recommendedName>
</protein>